<evidence type="ECO:0000313" key="2">
    <source>
        <dbReference type="Proteomes" id="UP001549119"/>
    </source>
</evidence>
<evidence type="ECO:0000313" key="1">
    <source>
        <dbReference type="EMBL" id="MET3868623.1"/>
    </source>
</evidence>
<gene>
    <name evidence="1" type="ORF">ABIC20_005932</name>
</gene>
<reference evidence="1 2" key="1">
    <citation type="submission" date="2024-06" db="EMBL/GenBank/DDBJ databases">
        <title>Genomics of switchgrass bacterial isolates.</title>
        <authorList>
            <person name="Shade A."/>
        </authorList>
    </citation>
    <scope>NUCLEOTIDE SEQUENCE [LARGE SCALE GENOMIC DNA]</scope>
    <source>
        <strain evidence="1 2">PvP084</strain>
    </source>
</reference>
<comment type="caution">
    <text evidence="1">The sequence shown here is derived from an EMBL/GenBank/DDBJ whole genome shotgun (WGS) entry which is preliminary data.</text>
</comment>
<dbReference type="EMBL" id="JBEPNW010000002">
    <property type="protein sequence ID" value="MET3868623.1"/>
    <property type="molecule type" value="Genomic_DNA"/>
</dbReference>
<protein>
    <submittedName>
        <fullName evidence="1">Uncharacterized protein</fullName>
    </submittedName>
</protein>
<name>A0ABV2NQG2_9HYPH</name>
<accession>A0ABV2NQG2</accession>
<sequence>MPWAMLDGEESYAATVVAEAMRRPDPAIRRALLLEAYLCASGHDRDAVFAVVVDRLSALEVTPAGAAPAQETANAVLRQVEG</sequence>
<dbReference type="Proteomes" id="UP001549119">
    <property type="component" value="Unassembled WGS sequence"/>
</dbReference>
<keyword evidence="2" id="KW-1185">Reference proteome</keyword>
<organism evidence="1 2">
    <name type="scientific">Methylobacterium radiotolerans</name>
    <dbReference type="NCBI Taxonomy" id="31998"/>
    <lineage>
        <taxon>Bacteria</taxon>
        <taxon>Pseudomonadati</taxon>
        <taxon>Pseudomonadota</taxon>
        <taxon>Alphaproteobacteria</taxon>
        <taxon>Hyphomicrobiales</taxon>
        <taxon>Methylobacteriaceae</taxon>
        <taxon>Methylobacterium</taxon>
    </lineage>
</organism>
<proteinExistence type="predicted"/>
<dbReference type="RefSeq" id="WP_209650337.1">
    <property type="nucleotide sequence ID" value="NZ_JBEPNV010000001.1"/>
</dbReference>